<evidence type="ECO:0000256" key="1">
    <source>
        <dbReference type="ARBA" id="ARBA00010748"/>
    </source>
</evidence>
<feature type="binding site" evidence="5">
    <location>
        <position position="2"/>
    </location>
    <ligand>
        <name>Ni(2+)</name>
        <dbReference type="ChEBI" id="CHEBI:49786"/>
    </ligand>
</feature>
<comment type="function">
    <text evidence="5">Involved in the maturation of [NiFe] hydrogenases. Required for nickel insertion into the metal center of the hydrogenase.</text>
</comment>
<dbReference type="Gene3D" id="3.30.2320.80">
    <property type="match status" value="1"/>
</dbReference>
<dbReference type="NCBIfam" id="TIGR00100">
    <property type="entry name" value="hypA"/>
    <property type="match status" value="1"/>
</dbReference>
<evidence type="ECO:0000313" key="7">
    <source>
        <dbReference type="Proteomes" id="UP001595974"/>
    </source>
</evidence>
<reference evidence="7" key="1">
    <citation type="journal article" date="2019" name="Int. J. Syst. Evol. Microbiol.">
        <title>The Global Catalogue of Microorganisms (GCM) 10K type strain sequencing project: providing services to taxonomists for standard genome sequencing and annotation.</title>
        <authorList>
            <consortium name="The Broad Institute Genomics Platform"/>
            <consortium name="The Broad Institute Genome Sequencing Center for Infectious Disease"/>
            <person name="Wu L."/>
            <person name="Ma J."/>
        </authorList>
    </citation>
    <scope>NUCLEOTIDE SEQUENCE [LARGE SCALE GENOMIC DNA]</scope>
    <source>
        <strain evidence="7">SHR3</strain>
    </source>
</reference>
<dbReference type="PANTHER" id="PTHR34535">
    <property type="entry name" value="HYDROGENASE MATURATION FACTOR HYPA"/>
    <property type="match status" value="1"/>
</dbReference>
<sequence length="113" mass="12354">MHELSLAESAVGLIEDAARRERFTRVRVVRMEIGALSCVEAEALRFAFESASLGTCAEGARLDIVAVPGEGECAACGIRAAMETLYDLCPRCESRPLRVLRGTELRVRDLDVE</sequence>
<dbReference type="Pfam" id="PF01155">
    <property type="entry name" value="HypA"/>
    <property type="match status" value="1"/>
</dbReference>
<dbReference type="PROSITE" id="PS01249">
    <property type="entry name" value="HYPA"/>
    <property type="match status" value="1"/>
</dbReference>
<feature type="binding site" evidence="5">
    <location>
        <position position="76"/>
    </location>
    <ligand>
        <name>Zn(2+)</name>
        <dbReference type="ChEBI" id="CHEBI:29105"/>
    </ligand>
</feature>
<keyword evidence="4 5" id="KW-0862">Zinc</keyword>
<keyword evidence="3 5" id="KW-0479">Metal-binding</keyword>
<comment type="similarity">
    <text evidence="1 5">Belongs to the HypA/HybF family.</text>
</comment>
<accession>A0ABW1ARI7</accession>
<dbReference type="EMBL" id="JBHSOG010000043">
    <property type="protein sequence ID" value="MFC5769903.1"/>
    <property type="molecule type" value="Genomic_DNA"/>
</dbReference>
<gene>
    <name evidence="5 6" type="primary">hypA</name>
    <name evidence="6" type="ORF">ACFPTN_11010</name>
</gene>
<dbReference type="Proteomes" id="UP001595974">
    <property type="component" value="Unassembled WGS sequence"/>
</dbReference>
<comment type="caution">
    <text evidence="6">The sequence shown here is derived from an EMBL/GenBank/DDBJ whole genome shotgun (WGS) entry which is preliminary data.</text>
</comment>
<keyword evidence="7" id="KW-1185">Reference proteome</keyword>
<name>A0ABW1ARI7_9RHOO</name>
<dbReference type="HAMAP" id="MF_00213">
    <property type="entry name" value="HypA_HybF"/>
    <property type="match status" value="1"/>
</dbReference>
<evidence type="ECO:0000256" key="2">
    <source>
        <dbReference type="ARBA" id="ARBA00022596"/>
    </source>
</evidence>
<proteinExistence type="inferred from homology"/>
<evidence type="ECO:0000256" key="4">
    <source>
        <dbReference type="ARBA" id="ARBA00022833"/>
    </source>
</evidence>
<dbReference type="PANTHER" id="PTHR34535:SF3">
    <property type="entry name" value="HYDROGENASE MATURATION FACTOR HYPA"/>
    <property type="match status" value="1"/>
</dbReference>
<keyword evidence="2 5" id="KW-0533">Nickel</keyword>
<feature type="binding site" evidence="5">
    <location>
        <position position="92"/>
    </location>
    <ligand>
        <name>Zn(2+)</name>
        <dbReference type="ChEBI" id="CHEBI:29105"/>
    </ligand>
</feature>
<organism evidence="6 7">
    <name type="scientific">Thauera sinica</name>
    <dbReference type="NCBI Taxonomy" id="2665146"/>
    <lineage>
        <taxon>Bacteria</taxon>
        <taxon>Pseudomonadati</taxon>
        <taxon>Pseudomonadota</taxon>
        <taxon>Betaproteobacteria</taxon>
        <taxon>Rhodocyclales</taxon>
        <taxon>Zoogloeaceae</taxon>
        <taxon>Thauera</taxon>
    </lineage>
</organism>
<dbReference type="InterPro" id="IPR020538">
    <property type="entry name" value="Hydgase_Ni_incorp_HypA/HybF_CS"/>
</dbReference>
<evidence type="ECO:0000256" key="3">
    <source>
        <dbReference type="ARBA" id="ARBA00022723"/>
    </source>
</evidence>
<dbReference type="RefSeq" id="WP_096452874.1">
    <property type="nucleotide sequence ID" value="NZ_JBHSOG010000043.1"/>
</dbReference>
<dbReference type="InterPro" id="IPR000688">
    <property type="entry name" value="HypA/HybF"/>
</dbReference>
<evidence type="ECO:0000256" key="5">
    <source>
        <dbReference type="HAMAP-Rule" id="MF_00213"/>
    </source>
</evidence>
<feature type="binding site" evidence="5">
    <location>
        <position position="89"/>
    </location>
    <ligand>
        <name>Zn(2+)</name>
        <dbReference type="ChEBI" id="CHEBI:29105"/>
    </ligand>
</feature>
<protein>
    <recommendedName>
        <fullName evidence="5">Hydrogenase maturation factor HypA</fullName>
    </recommendedName>
</protein>
<dbReference type="PIRSF" id="PIRSF004761">
    <property type="entry name" value="Hydrgn_mat_HypA"/>
    <property type="match status" value="1"/>
</dbReference>
<feature type="binding site" evidence="5">
    <location>
        <position position="73"/>
    </location>
    <ligand>
        <name>Zn(2+)</name>
        <dbReference type="ChEBI" id="CHEBI:29105"/>
    </ligand>
</feature>
<evidence type="ECO:0000313" key="6">
    <source>
        <dbReference type="EMBL" id="MFC5769903.1"/>
    </source>
</evidence>